<dbReference type="EMBL" id="MAGO01000007">
    <property type="protein sequence ID" value="OCC15124.1"/>
    <property type="molecule type" value="Genomic_DNA"/>
</dbReference>
<evidence type="ECO:0000313" key="1">
    <source>
        <dbReference type="EMBL" id="OCC15124.1"/>
    </source>
</evidence>
<accession>A0A1B9F5K6</accession>
<reference evidence="1 2" key="1">
    <citation type="submission" date="2016-06" db="EMBL/GenBank/DDBJ databases">
        <title>Respiratory ammonification of nitrate coupled to the oxidation of elemental sulfur in deep-sea autotrophic thermophilic bacteria.</title>
        <authorList>
            <person name="Slobodkina G.B."/>
            <person name="Mardanov A.V."/>
            <person name="Ravin N.V."/>
            <person name="Frolova A.A."/>
            <person name="Viryasiv M.B."/>
            <person name="Chernyh N.A."/>
            <person name="Bonch-Osmolovskaya E.A."/>
            <person name="Slobodkin A.I."/>
        </authorList>
    </citation>
    <scope>NUCLEOTIDE SEQUENCE [LARGE SCALE GENOMIC DNA]</scope>
    <source>
        <strain evidence="1 2">S69</strain>
    </source>
</reference>
<keyword evidence="2" id="KW-1185">Reference proteome</keyword>
<name>A0A1B9F5K6_9BACT</name>
<protein>
    <recommendedName>
        <fullName evidence="3">PpiC domain-containing protein</fullName>
    </recommendedName>
</protein>
<organism evidence="1 2">
    <name type="scientific">Dissulfuribacter thermophilus</name>
    <dbReference type="NCBI Taxonomy" id="1156395"/>
    <lineage>
        <taxon>Bacteria</taxon>
        <taxon>Pseudomonadati</taxon>
        <taxon>Thermodesulfobacteriota</taxon>
        <taxon>Dissulfuribacteria</taxon>
        <taxon>Dissulfuribacterales</taxon>
        <taxon>Dissulfuribacteraceae</taxon>
        <taxon>Dissulfuribacter</taxon>
    </lineage>
</organism>
<comment type="caution">
    <text evidence="1">The sequence shown here is derived from an EMBL/GenBank/DDBJ whole genome shotgun (WGS) entry which is preliminary data.</text>
</comment>
<dbReference type="STRING" id="1156395.DBT_1610"/>
<proteinExistence type="predicted"/>
<evidence type="ECO:0008006" key="3">
    <source>
        <dbReference type="Google" id="ProtNLM"/>
    </source>
</evidence>
<dbReference type="AlphaFoldDB" id="A0A1B9F5K6"/>
<sequence length="226" mass="26810">MNSLKFFGIIIFILVPSILFAGNNNKDEEYVVTTSKGVRLTVDEFKPYYEKYKKRVISEKGKEWYFNLSDKIIAAKELVLQKIILNEAKREKIEETQYFKKYRVEMEEKYQQVEKIAKDEKIPIEIIKLMKERIKNGYLVKAYLNKEIGPYLSVSDDDVDNFLMFHKGKYVLKPDKNNPKARVIHREALVRFIQQEKREEVANQLAKQLFKSYQVKVNSNLLIKIN</sequence>
<dbReference type="OrthoDB" id="14094at2"/>
<gene>
    <name evidence="1" type="ORF">DBT_1610</name>
</gene>
<dbReference type="Proteomes" id="UP000093080">
    <property type="component" value="Unassembled WGS sequence"/>
</dbReference>
<dbReference type="RefSeq" id="WP_067618682.1">
    <property type="nucleotide sequence ID" value="NZ_MAGO01000007.1"/>
</dbReference>
<evidence type="ECO:0000313" key="2">
    <source>
        <dbReference type="Proteomes" id="UP000093080"/>
    </source>
</evidence>